<dbReference type="Pfam" id="PF00884">
    <property type="entry name" value="Sulfatase"/>
    <property type="match status" value="1"/>
</dbReference>
<dbReference type="GO" id="GO:0004065">
    <property type="term" value="F:arylsulfatase activity"/>
    <property type="evidence" value="ECO:0007669"/>
    <property type="project" value="TreeGrafter"/>
</dbReference>
<dbReference type="AlphaFoldDB" id="A0A556MYH9"/>
<evidence type="ECO:0000259" key="3">
    <source>
        <dbReference type="Pfam" id="PF00884"/>
    </source>
</evidence>
<protein>
    <submittedName>
        <fullName evidence="4">Alkaline phosphatase family protein</fullName>
    </submittedName>
</protein>
<dbReference type="PANTHER" id="PTHR42693">
    <property type="entry name" value="ARYLSULFATASE FAMILY MEMBER"/>
    <property type="match status" value="1"/>
</dbReference>
<dbReference type="PANTHER" id="PTHR42693:SF33">
    <property type="entry name" value="ARYLSULFATASE"/>
    <property type="match status" value="1"/>
</dbReference>
<dbReference type="Gene3D" id="3.40.720.10">
    <property type="entry name" value="Alkaline Phosphatase, subunit A"/>
    <property type="match status" value="1"/>
</dbReference>
<evidence type="ECO:0000313" key="5">
    <source>
        <dbReference type="Proteomes" id="UP000316008"/>
    </source>
</evidence>
<feature type="chain" id="PRO_5022078739" evidence="2">
    <location>
        <begin position="24"/>
        <end position="318"/>
    </location>
</feature>
<sequence length="318" mass="35961">MAKLLLSVVITVGVLLTSSFDFNTLPEDQTVKYATEYIVVLVIDGPRYTETFGDTTYQYIPHLGNELKKEGVLLSNFWNNGPTYTISGHSAITTGRYQRLSNAGKQLPKYPSMFQYYLKEKGVPKSDAWIISSKGKLEVLGNTHYKKWWNVYKPATYCGLHGNGADYTSDQETFDKVTEVLSGNHPPHLMLVNLLAADSYAHSKQWDMYLKSIQKCDDYAFQLWNMIQSNEKMKDKTALIITNDHGRHLDGHKDGYISHGDNCEGCRHISLLAIGPDFKKNVESTNCAEQLDISKTISEMLHFPMPSGKGRVLQELFN</sequence>
<feature type="domain" description="Sulfatase N-terminal" evidence="3">
    <location>
        <begin position="39"/>
        <end position="301"/>
    </location>
</feature>
<dbReference type="Proteomes" id="UP000316008">
    <property type="component" value="Unassembled WGS sequence"/>
</dbReference>
<dbReference type="InterPro" id="IPR000917">
    <property type="entry name" value="Sulfatase_N"/>
</dbReference>
<dbReference type="EMBL" id="VLPL01000004">
    <property type="protein sequence ID" value="TSJ44839.1"/>
    <property type="molecule type" value="Genomic_DNA"/>
</dbReference>
<name>A0A556MYH9_9FLAO</name>
<evidence type="ECO:0000256" key="2">
    <source>
        <dbReference type="SAM" id="SignalP"/>
    </source>
</evidence>
<keyword evidence="5" id="KW-1185">Reference proteome</keyword>
<reference evidence="4 5" key="1">
    <citation type="submission" date="2019-07" db="EMBL/GenBank/DDBJ databases">
        <authorList>
            <person name="Huq M.A."/>
        </authorList>
    </citation>
    <scope>NUCLEOTIDE SEQUENCE [LARGE SCALE GENOMIC DNA]</scope>
    <source>
        <strain evidence="4 5">MAH-3</strain>
    </source>
</reference>
<accession>A0A556MYH9</accession>
<dbReference type="RefSeq" id="WP_144332953.1">
    <property type="nucleotide sequence ID" value="NZ_VLPL01000004.1"/>
</dbReference>
<organism evidence="4 5">
    <name type="scientific">Fluviicola chungangensis</name>
    <dbReference type="NCBI Taxonomy" id="2597671"/>
    <lineage>
        <taxon>Bacteria</taxon>
        <taxon>Pseudomonadati</taxon>
        <taxon>Bacteroidota</taxon>
        <taxon>Flavobacteriia</taxon>
        <taxon>Flavobacteriales</taxon>
        <taxon>Crocinitomicaceae</taxon>
        <taxon>Fluviicola</taxon>
    </lineage>
</organism>
<gene>
    <name evidence="4" type="ORF">FO442_09580</name>
</gene>
<dbReference type="InterPro" id="IPR017850">
    <property type="entry name" value="Alkaline_phosphatase_core_sf"/>
</dbReference>
<keyword evidence="2" id="KW-0732">Signal</keyword>
<evidence type="ECO:0000313" key="4">
    <source>
        <dbReference type="EMBL" id="TSJ44839.1"/>
    </source>
</evidence>
<comment type="caution">
    <text evidence="4">The sequence shown here is derived from an EMBL/GenBank/DDBJ whole genome shotgun (WGS) entry which is preliminary data.</text>
</comment>
<evidence type="ECO:0000256" key="1">
    <source>
        <dbReference type="ARBA" id="ARBA00008779"/>
    </source>
</evidence>
<dbReference type="InterPro" id="IPR050738">
    <property type="entry name" value="Sulfatase"/>
</dbReference>
<proteinExistence type="inferred from homology"/>
<feature type="signal peptide" evidence="2">
    <location>
        <begin position="1"/>
        <end position="23"/>
    </location>
</feature>
<comment type="similarity">
    <text evidence="1">Belongs to the sulfatase family.</text>
</comment>
<dbReference type="SUPFAM" id="SSF53649">
    <property type="entry name" value="Alkaline phosphatase-like"/>
    <property type="match status" value="1"/>
</dbReference>
<dbReference type="OrthoDB" id="9791578at2"/>